<comment type="catalytic activity">
    <reaction evidence="4 6">
        <text>sn-glycerol 3-phosphate + NAD(+) = dihydroxyacetone phosphate + NADH + H(+)</text>
        <dbReference type="Rhea" id="RHEA:11092"/>
        <dbReference type="ChEBI" id="CHEBI:15378"/>
        <dbReference type="ChEBI" id="CHEBI:57540"/>
        <dbReference type="ChEBI" id="CHEBI:57597"/>
        <dbReference type="ChEBI" id="CHEBI:57642"/>
        <dbReference type="ChEBI" id="CHEBI:57945"/>
        <dbReference type="EC" id="1.1.1.8"/>
    </reaction>
</comment>
<dbReference type="PRINTS" id="PR00077">
    <property type="entry name" value="GPDHDRGNASE"/>
</dbReference>
<dbReference type="PANTHER" id="PTHR11728:SF1">
    <property type="entry name" value="GLYCEROL-3-PHOSPHATE DEHYDROGENASE [NAD(+)] 2, CHLOROPLASTIC"/>
    <property type="match status" value="1"/>
</dbReference>
<evidence type="ECO:0000256" key="2">
    <source>
        <dbReference type="ARBA" id="ARBA00023002"/>
    </source>
</evidence>
<proteinExistence type="inferred from homology"/>
<dbReference type="FunFam" id="1.10.1040.10:FF:000001">
    <property type="entry name" value="Glycerol-3-phosphate dehydrogenase [NAD(P)+]"/>
    <property type="match status" value="1"/>
</dbReference>
<sequence>MFGKIMTSRPAMPNIPTIIALSFGAGIFAATHLLRLRDRERLRKACSRTQKHLRKGQRAALGVDLTSYIPIWKGTSRQKVVVLGAGAFGTAMAYAAAQGGNDVVIYMRDKNQCHTINTEHRNPRYLSEFSLLMEGGSSEIRGICTLEDLKVELETPGVVIVHALPCQLTPPWFREHKDIIPHDALICVTAKGLYLPTQQLMGHAILDALDRAEQPLAFLSGPSFAEEIMKGNPTTLVVASDDLFQAVRIQRMMSNFKTIRVFTSDDPVGVQLGGALKNPLAVGAGMVAGMGFGTNTLSAVVVRASHELRQLAAAMGGNPRTIDGLAGIGDLMLTCFSSQSRNQRCGQRLMKGETVEDIQKEYTVEGIPTADVAIIYGDMCGLELPIFRCVHALIHKKITPDEAVMSLMGRRSQYETKHSPKNSRKISFS</sequence>
<evidence type="ECO:0000256" key="4">
    <source>
        <dbReference type="ARBA" id="ARBA00048683"/>
    </source>
</evidence>
<name>A0AAD9DAV7_9STRA</name>
<dbReference type="Gene3D" id="3.40.50.720">
    <property type="entry name" value="NAD(P)-binding Rossmann-like Domain"/>
    <property type="match status" value="1"/>
</dbReference>
<dbReference type="NCBIfam" id="NF000940">
    <property type="entry name" value="PRK00094.1-2"/>
    <property type="match status" value="1"/>
</dbReference>
<gene>
    <name evidence="10" type="ORF">QTG54_008821</name>
</gene>
<dbReference type="SUPFAM" id="SSF51735">
    <property type="entry name" value="NAD(P)-binding Rossmann-fold domains"/>
    <property type="match status" value="1"/>
</dbReference>
<keyword evidence="7" id="KW-0812">Transmembrane</keyword>
<keyword evidence="7" id="KW-0472">Membrane</keyword>
<dbReference type="GO" id="GO:0046168">
    <property type="term" value="P:glycerol-3-phosphate catabolic process"/>
    <property type="evidence" value="ECO:0007669"/>
    <property type="project" value="UniProtKB-UniRule"/>
</dbReference>
<dbReference type="PANTHER" id="PTHR11728">
    <property type="entry name" value="GLYCEROL-3-PHOSPHATE DEHYDROGENASE"/>
    <property type="match status" value="1"/>
</dbReference>
<reference evidence="10" key="1">
    <citation type="submission" date="2023-06" db="EMBL/GenBank/DDBJ databases">
        <title>Survivors Of The Sea: Transcriptome response of Skeletonema marinoi to long-term dormancy.</title>
        <authorList>
            <person name="Pinder M.I.M."/>
            <person name="Kourtchenko O."/>
            <person name="Robertson E.K."/>
            <person name="Larsson T."/>
            <person name="Maumus F."/>
            <person name="Osuna-Cruz C.M."/>
            <person name="Vancaester E."/>
            <person name="Stenow R."/>
            <person name="Vandepoele K."/>
            <person name="Ploug H."/>
            <person name="Bruchert V."/>
            <person name="Godhe A."/>
            <person name="Topel M."/>
        </authorList>
    </citation>
    <scope>NUCLEOTIDE SEQUENCE</scope>
    <source>
        <strain evidence="10">R05AC</strain>
    </source>
</reference>
<keyword evidence="7" id="KW-1133">Transmembrane helix</keyword>
<dbReference type="InterPro" id="IPR013328">
    <property type="entry name" value="6PGD_dom2"/>
</dbReference>
<dbReference type="NCBIfam" id="NF000942">
    <property type="entry name" value="PRK00094.1-4"/>
    <property type="match status" value="1"/>
</dbReference>
<dbReference type="InterPro" id="IPR006168">
    <property type="entry name" value="G3P_DH_NAD-dep"/>
</dbReference>
<dbReference type="AlphaFoldDB" id="A0AAD9DAV7"/>
<evidence type="ECO:0000256" key="6">
    <source>
        <dbReference type="RuleBase" id="RU361243"/>
    </source>
</evidence>
<keyword evidence="11" id="KW-1185">Reference proteome</keyword>
<dbReference type="GO" id="GO:0051287">
    <property type="term" value="F:NAD binding"/>
    <property type="evidence" value="ECO:0007669"/>
    <property type="project" value="UniProtKB-UniRule"/>
</dbReference>
<feature type="transmembrane region" description="Helical" evidence="7">
    <location>
        <begin position="15"/>
        <end position="34"/>
    </location>
</feature>
<dbReference type="EMBL" id="JATAAI010000015">
    <property type="protein sequence ID" value="KAK1740726.1"/>
    <property type="molecule type" value="Genomic_DNA"/>
</dbReference>
<dbReference type="InterPro" id="IPR011128">
    <property type="entry name" value="G3P_DH_NAD-dep_N"/>
</dbReference>
<evidence type="ECO:0000256" key="5">
    <source>
        <dbReference type="RuleBase" id="RU000437"/>
    </source>
</evidence>
<evidence type="ECO:0000256" key="7">
    <source>
        <dbReference type="SAM" id="Phobius"/>
    </source>
</evidence>
<dbReference type="GO" id="GO:0005975">
    <property type="term" value="P:carbohydrate metabolic process"/>
    <property type="evidence" value="ECO:0007669"/>
    <property type="project" value="InterPro"/>
</dbReference>
<evidence type="ECO:0000256" key="1">
    <source>
        <dbReference type="ARBA" id="ARBA00011009"/>
    </source>
</evidence>
<dbReference type="InterPro" id="IPR008927">
    <property type="entry name" value="6-PGluconate_DH-like_C_sf"/>
</dbReference>
<dbReference type="Pfam" id="PF07479">
    <property type="entry name" value="NAD_Gly3P_dh_C"/>
    <property type="match status" value="1"/>
</dbReference>
<evidence type="ECO:0000259" key="8">
    <source>
        <dbReference type="Pfam" id="PF01210"/>
    </source>
</evidence>
<dbReference type="GO" id="GO:0005829">
    <property type="term" value="C:cytosol"/>
    <property type="evidence" value="ECO:0007669"/>
    <property type="project" value="TreeGrafter"/>
</dbReference>
<evidence type="ECO:0000259" key="9">
    <source>
        <dbReference type="Pfam" id="PF07479"/>
    </source>
</evidence>
<dbReference type="SUPFAM" id="SSF48179">
    <property type="entry name" value="6-phosphogluconate dehydrogenase C-terminal domain-like"/>
    <property type="match status" value="1"/>
</dbReference>
<dbReference type="Gene3D" id="1.10.1040.10">
    <property type="entry name" value="N-(1-d-carboxylethyl)-l-norvaline Dehydrogenase, domain 2"/>
    <property type="match status" value="1"/>
</dbReference>
<accession>A0AAD9DAV7</accession>
<dbReference type="EC" id="1.1.1.8" evidence="6"/>
<evidence type="ECO:0000313" key="10">
    <source>
        <dbReference type="EMBL" id="KAK1740726.1"/>
    </source>
</evidence>
<dbReference type="Proteomes" id="UP001224775">
    <property type="component" value="Unassembled WGS sequence"/>
</dbReference>
<keyword evidence="3 5" id="KW-0520">NAD</keyword>
<dbReference type="Pfam" id="PF01210">
    <property type="entry name" value="NAD_Gly3P_dh_N"/>
    <property type="match status" value="1"/>
</dbReference>
<evidence type="ECO:0000256" key="3">
    <source>
        <dbReference type="ARBA" id="ARBA00023027"/>
    </source>
</evidence>
<feature type="transmembrane region" description="Helical" evidence="7">
    <location>
        <begin position="80"/>
        <end position="97"/>
    </location>
</feature>
<comment type="caution">
    <text evidence="10">The sequence shown here is derived from an EMBL/GenBank/DDBJ whole genome shotgun (WGS) entry which is preliminary data.</text>
</comment>
<dbReference type="InterPro" id="IPR036291">
    <property type="entry name" value="NAD(P)-bd_dom_sf"/>
</dbReference>
<dbReference type="InterPro" id="IPR006109">
    <property type="entry name" value="G3P_DH_NAD-dep_C"/>
</dbReference>
<dbReference type="HAMAP" id="MF_00394">
    <property type="entry name" value="NAD_Glyc3P_dehydrog"/>
    <property type="match status" value="1"/>
</dbReference>
<protein>
    <recommendedName>
        <fullName evidence="6">Glycerol-3-phosphate dehydrogenase [NAD(+)]</fullName>
        <ecNumber evidence="6">1.1.1.8</ecNumber>
    </recommendedName>
</protein>
<feature type="domain" description="Glycerol-3-phosphate dehydrogenase NAD-dependent C-terminal" evidence="9">
    <location>
        <begin position="266"/>
        <end position="404"/>
    </location>
</feature>
<dbReference type="GO" id="GO:0141152">
    <property type="term" value="F:glycerol-3-phosphate dehydrogenase (NAD+) activity"/>
    <property type="evidence" value="ECO:0007669"/>
    <property type="project" value="UniProtKB-UniRule"/>
</dbReference>
<organism evidence="10 11">
    <name type="scientific">Skeletonema marinoi</name>
    <dbReference type="NCBI Taxonomy" id="267567"/>
    <lineage>
        <taxon>Eukaryota</taxon>
        <taxon>Sar</taxon>
        <taxon>Stramenopiles</taxon>
        <taxon>Ochrophyta</taxon>
        <taxon>Bacillariophyta</taxon>
        <taxon>Coscinodiscophyceae</taxon>
        <taxon>Thalassiosirophycidae</taxon>
        <taxon>Thalassiosirales</taxon>
        <taxon>Skeletonemataceae</taxon>
        <taxon>Skeletonema</taxon>
        <taxon>Skeletonema marinoi-dohrnii complex</taxon>
    </lineage>
</organism>
<keyword evidence="2 5" id="KW-0560">Oxidoreductase</keyword>
<evidence type="ECO:0000313" key="11">
    <source>
        <dbReference type="Proteomes" id="UP001224775"/>
    </source>
</evidence>
<comment type="similarity">
    <text evidence="1 5">Belongs to the NAD-dependent glycerol-3-phosphate dehydrogenase family.</text>
</comment>
<feature type="domain" description="Glycerol-3-phosphate dehydrogenase NAD-dependent N-terminal" evidence="8">
    <location>
        <begin position="79"/>
        <end position="242"/>
    </location>
</feature>